<dbReference type="Proteomes" id="UP001228019">
    <property type="component" value="Unassembled WGS sequence"/>
</dbReference>
<accession>A0ABT9C1M0</accession>
<proteinExistence type="predicted"/>
<gene>
    <name evidence="2" type="ORF">Q6A48_14410</name>
</gene>
<feature type="transmembrane region" description="Helical" evidence="1">
    <location>
        <begin position="50"/>
        <end position="71"/>
    </location>
</feature>
<protein>
    <recommendedName>
        <fullName evidence="4">Lipoprotein</fullName>
    </recommendedName>
</protein>
<comment type="caution">
    <text evidence="2">The sequence shown here is derived from an EMBL/GenBank/DDBJ whole genome shotgun (WGS) entry which is preliminary data.</text>
</comment>
<keyword evidence="3" id="KW-1185">Reference proteome</keyword>
<feature type="transmembrane region" description="Helical" evidence="1">
    <location>
        <begin position="15"/>
        <end position="38"/>
    </location>
</feature>
<name>A0ABT9C1M0_9PSED</name>
<dbReference type="RefSeq" id="WP_304554777.1">
    <property type="nucleotide sequence ID" value="NZ_JAUQOP010000019.1"/>
</dbReference>
<reference evidence="2 3" key="1">
    <citation type="submission" date="2023-07" db="EMBL/GenBank/DDBJ databases">
        <title>Identification of four novel Pseudomonas species associated with bacterial leaf spot of cucurbits.</title>
        <authorList>
            <person name="Fullem K.R."/>
        </authorList>
    </citation>
    <scope>NUCLEOTIDE SEQUENCE [LARGE SCALE GENOMIC DNA]</scope>
    <source>
        <strain evidence="2 3">K18</strain>
    </source>
</reference>
<sequence length="145" mass="15865">MSNELTLRGFFQKHFLGFIAGIFAAYISVALAIALAFVTYFRSYPLAESGVYIMLGGAAVTLLVAHGNLMVLWGRPRWVWLLVGIFVGCLAFVLPMAGYALHRGLYATAASFPVLGLLLLQSQRQREMRNELVAIRRKRAGAGGS</sequence>
<keyword evidence="1" id="KW-1133">Transmembrane helix</keyword>
<evidence type="ECO:0008006" key="4">
    <source>
        <dbReference type="Google" id="ProtNLM"/>
    </source>
</evidence>
<dbReference type="EMBL" id="JAUQOP010000019">
    <property type="protein sequence ID" value="MDO7898075.1"/>
    <property type="molecule type" value="Genomic_DNA"/>
</dbReference>
<organism evidence="2 3">
    <name type="scientific">Pseudomonas citrulli</name>
    <dbReference type="NCBI Taxonomy" id="3064347"/>
    <lineage>
        <taxon>Bacteria</taxon>
        <taxon>Pseudomonadati</taxon>
        <taxon>Pseudomonadota</taxon>
        <taxon>Gammaproteobacteria</taxon>
        <taxon>Pseudomonadales</taxon>
        <taxon>Pseudomonadaceae</taxon>
        <taxon>Pseudomonas</taxon>
    </lineage>
</organism>
<keyword evidence="1" id="KW-0812">Transmembrane</keyword>
<feature type="transmembrane region" description="Helical" evidence="1">
    <location>
        <begin position="78"/>
        <end position="98"/>
    </location>
</feature>
<evidence type="ECO:0000256" key="1">
    <source>
        <dbReference type="SAM" id="Phobius"/>
    </source>
</evidence>
<evidence type="ECO:0000313" key="3">
    <source>
        <dbReference type="Proteomes" id="UP001228019"/>
    </source>
</evidence>
<feature type="transmembrane region" description="Helical" evidence="1">
    <location>
        <begin position="104"/>
        <end position="120"/>
    </location>
</feature>
<keyword evidence="1" id="KW-0472">Membrane</keyword>
<evidence type="ECO:0000313" key="2">
    <source>
        <dbReference type="EMBL" id="MDO7898075.1"/>
    </source>
</evidence>